<gene>
    <name evidence="1" type="ORF">EC580_011705</name>
</gene>
<reference evidence="1 2" key="1">
    <citation type="journal article" date="2019" name="Int. J. Syst. Evol. Microbiol.">
        <title>Acidithiobacillus sulfuriphilus sp. nov.: an extremely acidophilic sulfur-oxidizing chemolithotroph isolated from a neutral pH environment.</title>
        <authorList>
            <person name="Falagan C."/>
            <person name="Moya-Beltran A."/>
            <person name="Castro M."/>
            <person name="Quatrini R."/>
            <person name="Johnson D.B."/>
        </authorList>
    </citation>
    <scope>NUCLEOTIDE SEQUENCE [LARGE SCALE GENOMIC DNA]</scope>
    <source>
        <strain evidence="1 2">CJ-2</strain>
    </source>
</reference>
<name>A0ACD5HPL2_9PROT</name>
<keyword evidence="2" id="KW-1185">Reference proteome</keyword>
<sequence>MRHPSSMHNRLSPIMLAIATALAAPAAFAVPASNALPTNGTVTYSGGASVVANTSQIPNNPGVPGLTTYSTGLTINISGTVASANTPVVIDWSATSAGATLNPNATGGGFNVGSQAVASFVNSAMLSGNTPTTVNVLNIDTTGNPSQIYGQLDMHGNGGSLWVANANGIVVGSGAAIIAPGGLGLISSPNASSAGTLATSFTSGTAAIDFSGATTTAGFVTVDRNANLSGVGTFLLVAGNNNVNVATTPGSGNLYIDGGIGANVNTTTGVMTPHDATGQYGDAATTVVVNVGSTASPYPYLYALVDGTLDNMGSLTVTQGQINWIDAAPVGTFVNYGTLDVTPVAGQSYGVLGFNTFTTAYYIPAGLTSNTQTIYGGGSTSAPTGDFENAGTVNVTGSNGFVFFGKGFQNDLGATLNVSGSAYLITSSNGVTLAGIQNPLSGGLTVAALGANSVVNIQSPVTASTGILLAANTANISSTVATPGDFTFYGPESGSAQMNLASGGSITGANLYMGTQGSASPTNFVLNGTVDGTSSVLFGGANTPTGNVSGAGSITTPSLTFANLWGSVNNIISPVIALNGFHVNGSGTGGAVLVSVTADSPSGPQGVNLKVNGNLTIDTGGTIAIQAGGVPPSNAGSILYVQASGSITATDPTAPNNYGGIAVPNTTYGLFQFPGLVYLQSGTTLDVGSQTTPVVIANAYSPNAPFGRAGVFLIAPTINYYANVLYTNGNAGVVFAAPYNGLGFPNAVINGTLSSTTNLMPQIDFLRTVPTTTTYPYGLELVPTDTFTNANGNQQQFQTFLNLY</sequence>
<protein>
    <submittedName>
        <fullName evidence="1">Filamentous hemagglutinin N-terminal domain-containing protein</fullName>
    </submittedName>
</protein>
<evidence type="ECO:0000313" key="1">
    <source>
        <dbReference type="EMBL" id="XRI76610.1"/>
    </source>
</evidence>
<proteinExistence type="predicted"/>
<accession>A0ACD5HPL2</accession>
<organism evidence="1 2">
    <name type="scientific">Acidithiobacillus sulfuriphilus</name>
    <dbReference type="NCBI Taxonomy" id="1867749"/>
    <lineage>
        <taxon>Bacteria</taxon>
        <taxon>Pseudomonadati</taxon>
        <taxon>Pseudomonadota</taxon>
        <taxon>Acidithiobacillia</taxon>
        <taxon>Acidithiobacillales</taxon>
        <taxon>Acidithiobacillaceae</taxon>
        <taxon>Acidithiobacillus</taxon>
    </lineage>
</organism>
<dbReference type="EMBL" id="CP127527">
    <property type="protein sequence ID" value="XRI76610.1"/>
    <property type="molecule type" value="Genomic_DNA"/>
</dbReference>
<dbReference type="Proteomes" id="UP000271650">
    <property type="component" value="Chromosome"/>
</dbReference>
<evidence type="ECO:0000313" key="2">
    <source>
        <dbReference type="Proteomes" id="UP000271650"/>
    </source>
</evidence>